<proteinExistence type="predicted"/>
<keyword evidence="1" id="KW-0223">Dioxygenase</keyword>
<dbReference type="PANTHER" id="PTHR20883">
    <property type="entry name" value="PHYTANOYL-COA DIOXYGENASE DOMAIN CONTAINING 1"/>
    <property type="match status" value="1"/>
</dbReference>
<name>E0UB61_GLOV7</name>
<keyword evidence="1" id="KW-0560">Oxidoreductase</keyword>
<dbReference type="eggNOG" id="COG5285">
    <property type="taxonomic scope" value="Bacteria"/>
</dbReference>
<accession>E0UB61</accession>
<reference evidence="2" key="1">
    <citation type="journal article" date="2011" name="MBio">
        <title>Novel metabolic attributes of the genus Cyanothece, comprising a group of unicellular nitrogen-fixing Cyanobacteria.</title>
        <authorList>
            <person name="Bandyopadhyay A."/>
            <person name="Elvitigala T."/>
            <person name="Welsh E."/>
            <person name="Stockel J."/>
            <person name="Liberton M."/>
            <person name="Min H."/>
            <person name="Sherman L.A."/>
            <person name="Pakrasi H.B."/>
        </authorList>
    </citation>
    <scope>NUCLEOTIDE SEQUENCE [LARGE SCALE GENOMIC DNA]</scope>
    <source>
        <strain evidence="2">PCC 7822</strain>
    </source>
</reference>
<evidence type="ECO:0000313" key="1">
    <source>
        <dbReference type="EMBL" id="ADN16306.1"/>
    </source>
</evidence>
<dbReference type="OrthoDB" id="547161at2"/>
<dbReference type="AlphaFoldDB" id="E0UB61"/>
<keyword evidence="2" id="KW-1185">Reference proteome</keyword>
<sequence>MAFNLINKLLPFSPFNLKTNPDIPWLDQPNAQAQLEQKFKQKKFNKQTYKLLSNWIDQGYIVVKNVIPEILIDQLVDELANLFFLDVPLEGFQIEGIQMEGLAASLAHKDVLNLDRETRKKLVNYIWRVHAFHERSNLAKAIFENPQLQELVSGILGKPSIPKYSINFLHGTEQPLHEDMAVFYINPVNYLVGVWIALEDISKDSGPLIVCPGSHKNTTVKSFFPNYPEQNLKNSEPEKMPLYNEYVKSRAEQFPKKEFIAQKGDVLLWHGMLIHGGAKINNPALTRKSMVIHFVGQDCDWIANAKGPFNW</sequence>
<gene>
    <name evidence="1" type="ordered locus">Cyan7822_4392</name>
</gene>
<dbReference type="SUPFAM" id="SSF51197">
    <property type="entry name" value="Clavaminate synthase-like"/>
    <property type="match status" value="1"/>
</dbReference>
<dbReference type="Proteomes" id="UP000008206">
    <property type="component" value="Chromosome"/>
</dbReference>
<dbReference type="STRING" id="497965.Cyan7822_4392"/>
<organism evidence="1 2">
    <name type="scientific">Gloeothece verrucosa (strain PCC 7822)</name>
    <name type="common">Cyanothece sp. (strain PCC 7822)</name>
    <dbReference type="NCBI Taxonomy" id="497965"/>
    <lineage>
        <taxon>Bacteria</taxon>
        <taxon>Bacillati</taxon>
        <taxon>Cyanobacteriota</taxon>
        <taxon>Cyanophyceae</taxon>
        <taxon>Oscillatoriophycideae</taxon>
        <taxon>Chroococcales</taxon>
        <taxon>Aphanothecaceae</taxon>
        <taxon>Gloeothece</taxon>
        <taxon>Gloeothece verrucosa</taxon>
    </lineage>
</organism>
<dbReference type="InterPro" id="IPR008775">
    <property type="entry name" value="Phytyl_CoA_dOase-like"/>
</dbReference>
<dbReference type="HOGENOM" id="CLU_077923_0_0_3"/>
<dbReference type="PANTHER" id="PTHR20883:SF48">
    <property type="entry name" value="ECTOINE DIOXYGENASE"/>
    <property type="match status" value="1"/>
</dbReference>
<dbReference type="Gene3D" id="2.60.120.620">
    <property type="entry name" value="q2cbj1_9rhob like domain"/>
    <property type="match status" value="1"/>
</dbReference>
<dbReference type="KEGG" id="cyj:Cyan7822_4392"/>
<dbReference type="Pfam" id="PF05721">
    <property type="entry name" value="PhyH"/>
    <property type="match status" value="1"/>
</dbReference>
<dbReference type="GO" id="GO:0005506">
    <property type="term" value="F:iron ion binding"/>
    <property type="evidence" value="ECO:0007669"/>
    <property type="project" value="UniProtKB-ARBA"/>
</dbReference>
<dbReference type="EMBL" id="CP002198">
    <property type="protein sequence ID" value="ADN16306.1"/>
    <property type="molecule type" value="Genomic_DNA"/>
</dbReference>
<dbReference type="GO" id="GO:0016706">
    <property type="term" value="F:2-oxoglutarate-dependent dioxygenase activity"/>
    <property type="evidence" value="ECO:0007669"/>
    <property type="project" value="UniProtKB-ARBA"/>
</dbReference>
<protein>
    <submittedName>
        <fullName evidence="1">Phytanoyl-CoA dioxygenase</fullName>
    </submittedName>
</protein>
<dbReference type="RefSeq" id="WP_013324369.1">
    <property type="nucleotide sequence ID" value="NC_014501.1"/>
</dbReference>
<evidence type="ECO:0000313" key="2">
    <source>
        <dbReference type="Proteomes" id="UP000008206"/>
    </source>
</evidence>